<dbReference type="PANTHER" id="PTHR34131">
    <property type="entry name" value="(RAP ANNOTATION RELEASE2) GALACTOSE-BINDING LIKE DOMAIN CONTAINING PROTEIN"/>
    <property type="match status" value="1"/>
</dbReference>
<gene>
    <name evidence="1" type="ORF">Taro_047026</name>
</gene>
<keyword evidence="2" id="KW-1185">Reference proteome</keyword>
<name>A0A843X012_COLES</name>
<protein>
    <submittedName>
        <fullName evidence="1">Uncharacterized protein</fullName>
    </submittedName>
</protein>
<organism evidence="1 2">
    <name type="scientific">Colocasia esculenta</name>
    <name type="common">Wild taro</name>
    <name type="synonym">Arum esculentum</name>
    <dbReference type="NCBI Taxonomy" id="4460"/>
    <lineage>
        <taxon>Eukaryota</taxon>
        <taxon>Viridiplantae</taxon>
        <taxon>Streptophyta</taxon>
        <taxon>Embryophyta</taxon>
        <taxon>Tracheophyta</taxon>
        <taxon>Spermatophyta</taxon>
        <taxon>Magnoliopsida</taxon>
        <taxon>Liliopsida</taxon>
        <taxon>Araceae</taxon>
        <taxon>Aroideae</taxon>
        <taxon>Colocasieae</taxon>
        <taxon>Colocasia</taxon>
    </lineage>
</organism>
<proteinExistence type="predicted"/>
<evidence type="ECO:0000313" key="1">
    <source>
        <dbReference type="EMBL" id="MQM14097.1"/>
    </source>
</evidence>
<reference evidence="1" key="1">
    <citation type="submission" date="2017-07" db="EMBL/GenBank/DDBJ databases">
        <title>Taro Niue Genome Assembly and Annotation.</title>
        <authorList>
            <person name="Atibalentja N."/>
            <person name="Keating K."/>
            <person name="Fields C.J."/>
        </authorList>
    </citation>
    <scope>NUCLEOTIDE SEQUENCE</scope>
    <source>
        <strain evidence="1">Niue_2</strain>
        <tissue evidence="1">Leaf</tissue>
    </source>
</reference>
<dbReference type="EMBL" id="NMUH01005958">
    <property type="protein sequence ID" value="MQM14097.1"/>
    <property type="molecule type" value="Genomic_DNA"/>
</dbReference>
<accession>A0A843X012</accession>
<dbReference type="AlphaFoldDB" id="A0A843X012"/>
<dbReference type="Pfam" id="PF09366">
    <property type="entry name" value="DUF1997"/>
    <property type="match status" value="1"/>
</dbReference>
<sequence>MDLADNVVCRRGAPQLCHSCRVVALRAPAIAPPHPLCPPHARVASALSWEMLPKRVLHGANCLPSLASRCCRRSSSSCCGDSGCRLIPSPLIAPVTVAAYGRIQMARVTRAVSSEPNSKKVANLAAKSWQRISIPNCDEGNGGSFPISEFLRHPSGLESVLNSRALQTFERLGANTYRCTLPTIRFLNFEVAPVIDLKVVSTNEDCTVEMLSLKFEGSEALEEQNQRFSASMKNHITWDVDRTDPYLDFDPSGPLIKITSSSP</sequence>
<dbReference type="PANTHER" id="PTHR34131:SF2">
    <property type="entry name" value="FAMILY PROTEIN, PUTATIVE (DUF1997)-RELATED"/>
    <property type="match status" value="1"/>
</dbReference>
<evidence type="ECO:0000313" key="2">
    <source>
        <dbReference type="Proteomes" id="UP000652761"/>
    </source>
</evidence>
<comment type="caution">
    <text evidence="1">The sequence shown here is derived from an EMBL/GenBank/DDBJ whole genome shotgun (WGS) entry which is preliminary data.</text>
</comment>
<dbReference type="OrthoDB" id="1933789at2759"/>
<dbReference type="InterPro" id="IPR018971">
    <property type="entry name" value="DUF1997"/>
</dbReference>
<dbReference type="Proteomes" id="UP000652761">
    <property type="component" value="Unassembled WGS sequence"/>
</dbReference>